<dbReference type="Pfam" id="PF05721">
    <property type="entry name" value="PhyH"/>
    <property type="match status" value="1"/>
</dbReference>
<reference evidence="7 8" key="1">
    <citation type="journal article" date="2021" name="Nat. Commun.">
        <title>Genetic determinants of endophytism in the Arabidopsis root mycobiome.</title>
        <authorList>
            <person name="Mesny F."/>
            <person name="Miyauchi S."/>
            <person name="Thiergart T."/>
            <person name="Pickel B."/>
            <person name="Atanasova L."/>
            <person name="Karlsson M."/>
            <person name="Huettel B."/>
            <person name="Barry K.W."/>
            <person name="Haridas S."/>
            <person name="Chen C."/>
            <person name="Bauer D."/>
            <person name="Andreopoulos W."/>
            <person name="Pangilinan J."/>
            <person name="LaButti K."/>
            <person name="Riley R."/>
            <person name="Lipzen A."/>
            <person name="Clum A."/>
            <person name="Drula E."/>
            <person name="Henrissat B."/>
            <person name="Kohler A."/>
            <person name="Grigoriev I.V."/>
            <person name="Martin F.M."/>
            <person name="Hacquard S."/>
        </authorList>
    </citation>
    <scope>NUCLEOTIDE SEQUENCE [LARGE SCALE GENOMIC DNA]</scope>
    <source>
        <strain evidence="7 8">MPI-SDFR-AT-0080</strain>
    </source>
</reference>
<evidence type="ECO:0000256" key="6">
    <source>
        <dbReference type="ARBA" id="ARBA00023004"/>
    </source>
</evidence>
<comment type="similarity">
    <text evidence="2">Belongs to the PhyH family.</text>
</comment>
<dbReference type="PANTHER" id="PTHR20883">
    <property type="entry name" value="PHYTANOYL-COA DIOXYGENASE DOMAIN CONTAINING 1"/>
    <property type="match status" value="1"/>
</dbReference>
<evidence type="ECO:0000256" key="5">
    <source>
        <dbReference type="ARBA" id="ARBA00023002"/>
    </source>
</evidence>
<evidence type="ECO:0000313" key="7">
    <source>
        <dbReference type="EMBL" id="KAH7038529.1"/>
    </source>
</evidence>
<dbReference type="PANTHER" id="PTHR20883:SF19">
    <property type="entry name" value="MULTIFUNCTIONAL DIOXYGENASE AUSE"/>
    <property type="match status" value="1"/>
</dbReference>
<keyword evidence="4" id="KW-0223">Dioxygenase</keyword>
<evidence type="ECO:0000256" key="3">
    <source>
        <dbReference type="ARBA" id="ARBA00022723"/>
    </source>
</evidence>
<dbReference type="Proteomes" id="UP000774617">
    <property type="component" value="Unassembled WGS sequence"/>
</dbReference>
<comment type="cofactor">
    <cofactor evidence="1">
        <name>Fe cation</name>
        <dbReference type="ChEBI" id="CHEBI:24875"/>
    </cofactor>
</comment>
<organism evidence="7 8">
    <name type="scientific">Macrophomina phaseolina</name>
    <dbReference type="NCBI Taxonomy" id="35725"/>
    <lineage>
        <taxon>Eukaryota</taxon>
        <taxon>Fungi</taxon>
        <taxon>Dikarya</taxon>
        <taxon>Ascomycota</taxon>
        <taxon>Pezizomycotina</taxon>
        <taxon>Dothideomycetes</taxon>
        <taxon>Dothideomycetes incertae sedis</taxon>
        <taxon>Botryosphaeriales</taxon>
        <taxon>Botryosphaeriaceae</taxon>
        <taxon>Macrophomina</taxon>
    </lineage>
</organism>
<evidence type="ECO:0000256" key="1">
    <source>
        <dbReference type="ARBA" id="ARBA00001962"/>
    </source>
</evidence>
<evidence type="ECO:0000256" key="2">
    <source>
        <dbReference type="ARBA" id="ARBA00005830"/>
    </source>
</evidence>
<keyword evidence="5" id="KW-0560">Oxidoreductase</keyword>
<dbReference type="SUPFAM" id="SSF51197">
    <property type="entry name" value="Clavaminate synthase-like"/>
    <property type="match status" value="1"/>
</dbReference>
<dbReference type="InterPro" id="IPR008775">
    <property type="entry name" value="Phytyl_CoA_dOase-like"/>
</dbReference>
<accession>A0ABQ8G0D2</accession>
<keyword evidence="3" id="KW-0479">Metal-binding</keyword>
<sequence length="282" mass="31602">MTPQLGSFQYFFCPRTRPALAWRSGRVSPADGPDCIIEVIKEDGCEVIKRMLTLDQVRQINDDLDPALAEVGVGSQSSDEWTFREALLDHDLFHSVNDKVFHEESGTWWLNTAQAIEIGPGSQAQMLHRDQSQFSVFTSLGPNGPEATINWFFALTRFTDENGATRVIPGSHKWVDFTSNGAFEDTIPAEMEAGDIFLFTGKLAHGRGANRAVDFWRRAISTSSICSYLTPEEAYPFLPDLNVVKPMSPRVQRILAFRSQKPKDSPGLWQSDYKEIVDVLGL</sequence>
<comment type="caution">
    <text evidence="7">The sequence shown here is derived from an EMBL/GenBank/DDBJ whole genome shotgun (WGS) entry which is preliminary data.</text>
</comment>
<name>A0ABQ8G0D2_9PEZI</name>
<keyword evidence="8" id="KW-1185">Reference proteome</keyword>
<keyword evidence="6" id="KW-0408">Iron</keyword>
<proteinExistence type="inferred from homology"/>
<protein>
    <submittedName>
        <fullName evidence="7">Toxin biosynthesis protein</fullName>
    </submittedName>
</protein>
<dbReference type="Gene3D" id="2.60.120.620">
    <property type="entry name" value="q2cbj1_9rhob like domain"/>
    <property type="match status" value="1"/>
</dbReference>
<evidence type="ECO:0000313" key="8">
    <source>
        <dbReference type="Proteomes" id="UP000774617"/>
    </source>
</evidence>
<dbReference type="EMBL" id="JAGTJR010000033">
    <property type="protein sequence ID" value="KAH7038529.1"/>
    <property type="molecule type" value="Genomic_DNA"/>
</dbReference>
<evidence type="ECO:0000256" key="4">
    <source>
        <dbReference type="ARBA" id="ARBA00022964"/>
    </source>
</evidence>
<gene>
    <name evidence="7" type="ORF">B0J12DRAFT_764953</name>
</gene>